<reference evidence="2" key="2">
    <citation type="submission" date="2018-10" db="UniProtKB">
        <authorList>
            <consortium name="EnsemblPlants"/>
        </authorList>
    </citation>
    <scope>IDENTIFICATION</scope>
</reference>
<name>A0A3B6MK36_WHEAT</name>
<evidence type="ECO:0000313" key="3">
    <source>
        <dbReference type="Proteomes" id="UP000019116"/>
    </source>
</evidence>
<dbReference type="EnsemblPlants" id="TraesCS5D02G026438.1">
    <property type="protein sequence ID" value="TraesCS5D02G026438.1.cds1"/>
    <property type="gene ID" value="TraesCS5D02G026438"/>
</dbReference>
<feature type="region of interest" description="Disordered" evidence="1">
    <location>
        <begin position="105"/>
        <end position="144"/>
    </location>
</feature>
<dbReference type="Proteomes" id="UP000019116">
    <property type="component" value="Chromosome 5D"/>
</dbReference>
<evidence type="ECO:0000313" key="2">
    <source>
        <dbReference type="EnsemblPlants" id="TraesCS5D02G026438.1.cds1"/>
    </source>
</evidence>
<organism evidence="2">
    <name type="scientific">Triticum aestivum</name>
    <name type="common">Wheat</name>
    <dbReference type="NCBI Taxonomy" id="4565"/>
    <lineage>
        <taxon>Eukaryota</taxon>
        <taxon>Viridiplantae</taxon>
        <taxon>Streptophyta</taxon>
        <taxon>Embryophyta</taxon>
        <taxon>Tracheophyta</taxon>
        <taxon>Spermatophyta</taxon>
        <taxon>Magnoliopsida</taxon>
        <taxon>Liliopsida</taxon>
        <taxon>Poales</taxon>
        <taxon>Poaceae</taxon>
        <taxon>BOP clade</taxon>
        <taxon>Pooideae</taxon>
        <taxon>Triticodae</taxon>
        <taxon>Triticeae</taxon>
        <taxon>Triticinae</taxon>
        <taxon>Triticum</taxon>
    </lineage>
</organism>
<dbReference type="Gramene" id="TraesROB_scaffold_048475_01G000200.1">
    <property type="protein sequence ID" value="TraesROB_scaffold_048475_01G000200.1"/>
    <property type="gene ID" value="TraesROB_scaffold_048475_01G000200"/>
</dbReference>
<reference evidence="2" key="1">
    <citation type="submission" date="2018-08" db="EMBL/GenBank/DDBJ databases">
        <authorList>
            <person name="Rossello M."/>
        </authorList>
    </citation>
    <scope>NUCLEOTIDE SEQUENCE [LARGE SCALE GENOMIC DNA]</scope>
    <source>
        <strain evidence="2">cv. Chinese Spring</strain>
    </source>
</reference>
<keyword evidence="3" id="KW-1185">Reference proteome</keyword>
<dbReference type="Gramene" id="TraesCS5D03G0064000.1">
    <property type="protein sequence ID" value="TraesCS5D03G0064000.1.CDS1"/>
    <property type="gene ID" value="TraesCS5D03G0064000"/>
</dbReference>
<dbReference type="AlphaFoldDB" id="A0A3B6MK36"/>
<evidence type="ECO:0000256" key="1">
    <source>
        <dbReference type="SAM" id="MobiDB-lite"/>
    </source>
</evidence>
<proteinExistence type="predicted"/>
<feature type="compositionally biased region" description="Low complexity" evidence="1">
    <location>
        <begin position="105"/>
        <end position="116"/>
    </location>
</feature>
<protein>
    <submittedName>
        <fullName evidence="2">Uncharacterized protein</fullName>
    </submittedName>
</protein>
<accession>A0A3B6MK36</accession>
<sequence>MELRGRASRGESLTSVARAFHRTPRVHRRWARAPNALPLAGQQKTGYCGVLCCGDRVYIGNLFVPFCGRNRNYPPPPSLPALGTNRYQWLWARSAAHWSRFVPRTGTNRSRRTGTNAHEAPAGPLGSRTGSNAPHGSRFMKNWD</sequence>
<dbReference type="Gramene" id="TraesCS5D02G026438.1">
    <property type="protein sequence ID" value="TraesCS5D02G026438.1.cds1"/>
    <property type="gene ID" value="TraesCS5D02G026438"/>
</dbReference>
<dbReference type="Gramene" id="TraesCLE_scaffold_003543_01G000100.1">
    <property type="protein sequence ID" value="TraesCLE_scaffold_003543_01G000100.1"/>
    <property type="gene ID" value="TraesCLE_scaffold_003543_01G000100"/>
</dbReference>